<accession>A0A418Q3K3</accession>
<comment type="caution">
    <text evidence="2">The sequence shown here is derived from an EMBL/GenBank/DDBJ whole genome shotgun (WGS) entry which is preliminary data.</text>
</comment>
<dbReference type="RefSeq" id="WP_119532472.1">
    <property type="nucleotide sequence ID" value="NZ_QXTF01000001.1"/>
</dbReference>
<reference evidence="2 3" key="1">
    <citation type="submission" date="2018-09" db="EMBL/GenBank/DDBJ databases">
        <title>Sphingomonas sp. DAC4.</title>
        <authorList>
            <person name="Seo T."/>
        </authorList>
    </citation>
    <scope>NUCLEOTIDE SEQUENCE [LARGE SCALE GENOMIC DNA]</scope>
    <source>
        <strain evidence="2 3">DAC4</strain>
    </source>
</reference>
<name>A0A418Q3K3_9SPHN</name>
<sequence>MFRAVRILAPACLACLSLTATAVAAPVRANPKASGQVSLVTPLTLQRNADLDFATLGITTGGTATIDPVTNAMTVSGGLVHIGGTPSPARYSGAATKQTVVNIRVPKQPVLIRRVGGTETLSVSNFTLDGQDKRSLAQAQSFTFAVGAQITVPAGTVEGIYTGEIDVTIQYP</sequence>
<gene>
    <name evidence="2" type="ORF">D3M59_05985</name>
</gene>
<dbReference type="EMBL" id="QXTF01000001">
    <property type="protein sequence ID" value="RIX32484.1"/>
    <property type="molecule type" value="Genomic_DNA"/>
</dbReference>
<evidence type="ECO:0000313" key="2">
    <source>
        <dbReference type="EMBL" id="RIX32484.1"/>
    </source>
</evidence>
<evidence type="ECO:0000313" key="3">
    <source>
        <dbReference type="Proteomes" id="UP000285023"/>
    </source>
</evidence>
<protein>
    <submittedName>
        <fullName evidence="2">DUF4402 domain-containing protein</fullName>
    </submittedName>
</protein>
<keyword evidence="1" id="KW-0732">Signal</keyword>
<proteinExistence type="predicted"/>
<dbReference type="Proteomes" id="UP000285023">
    <property type="component" value="Unassembled WGS sequence"/>
</dbReference>
<dbReference type="AlphaFoldDB" id="A0A418Q3K3"/>
<dbReference type="Pfam" id="PF14352">
    <property type="entry name" value="DUF4402"/>
    <property type="match status" value="1"/>
</dbReference>
<keyword evidence="3" id="KW-1185">Reference proteome</keyword>
<organism evidence="2 3">
    <name type="scientific">Sphingomonas edaphi</name>
    <dbReference type="NCBI Taxonomy" id="2315689"/>
    <lineage>
        <taxon>Bacteria</taxon>
        <taxon>Pseudomonadati</taxon>
        <taxon>Pseudomonadota</taxon>
        <taxon>Alphaproteobacteria</taxon>
        <taxon>Sphingomonadales</taxon>
        <taxon>Sphingomonadaceae</taxon>
        <taxon>Sphingomonas</taxon>
    </lineage>
</organism>
<feature type="signal peptide" evidence="1">
    <location>
        <begin position="1"/>
        <end position="24"/>
    </location>
</feature>
<evidence type="ECO:0000256" key="1">
    <source>
        <dbReference type="SAM" id="SignalP"/>
    </source>
</evidence>
<dbReference type="InterPro" id="IPR025514">
    <property type="entry name" value="DUF4402"/>
</dbReference>
<feature type="chain" id="PRO_5019105771" evidence="1">
    <location>
        <begin position="25"/>
        <end position="172"/>
    </location>
</feature>
<dbReference type="OrthoDB" id="7576381at2"/>